<dbReference type="InterPro" id="IPR038718">
    <property type="entry name" value="SNF2-like_sf"/>
</dbReference>
<dbReference type="Gene3D" id="3.40.50.10810">
    <property type="entry name" value="Tandem AAA-ATPase domain"/>
    <property type="match status" value="1"/>
</dbReference>
<dbReference type="SMART" id="SM00490">
    <property type="entry name" value="HELICc"/>
    <property type="match status" value="1"/>
</dbReference>
<gene>
    <name evidence="6" type="ORF">RCC_03968</name>
</gene>
<keyword evidence="3" id="KW-0067">ATP-binding</keyword>
<dbReference type="InterPro" id="IPR050628">
    <property type="entry name" value="SNF2_RAD54_helicase_TF"/>
</dbReference>
<dbReference type="GO" id="GO:0005524">
    <property type="term" value="F:ATP binding"/>
    <property type="evidence" value="ECO:0007669"/>
    <property type="project" value="UniProtKB-KW"/>
</dbReference>
<dbReference type="InterPro" id="IPR001650">
    <property type="entry name" value="Helicase_C-like"/>
</dbReference>
<accession>A0A2D3UT73</accession>
<dbReference type="Pfam" id="PF00176">
    <property type="entry name" value="SNF2-rel_dom"/>
    <property type="match status" value="1"/>
</dbReference>
<dbReference type="InterPro" id="IPR000330">
    <property type="entry name" value="SNF2_N"/>
</dbReference>
<reference evidence="6 7" key="1">
    <citation type="submission" date="2016-03" db="EMBL/GenBank/DDBJ databases">
        <authorList>
            <person name="Ploux O."/>
        </authorList>
    </citation>
    <scope>NUCLEOTIDE SEQUENCE [LARGE SCALE GENOMIC DNA]</scope>
    <source>
        <strain evidence="6 7">URUG2</strain>
    </source>
</reference>
<dbReference type="Proteomes" id="UP000225277">
    <property type="component" value="Unassembled WGS sequence"/>
</dbReference>
<evidence type="ECO:0000259" key="5">
    <source>
        <dbReference type="PROSITE" id="PS51194"/>
    </source>
</evidence>
<organism evidence="6 7">
    <name type="scientific">Ramularia collo-cygni</name>
    <dbReference type="NCBI Taxonomy" id="112498"/>
    <lineage>
        <taxon>Eukaryota</taxon>
        <taxon>Fungi</taxon>
        <taxon>Dikarya</taxon>
        <taxon>Ascomycota</taxon>
        <taxon>Pezizomycotina</taxon>
        <taxon>Dothideomycetes</taxon>
        <taxon>Dothideomycetidae</taxon>
        <taxon>Mycosphaerellales</taxon>
        <taxon>Mycosphaerellaceae</taxon>
        <taxon>Ramularia</taxon>
    </lineage>
</organism>
<dbReference type="PANTHER" id="PTHR45626">
    <property type="entry name" value="TRANSCRIPTION TERMINATION FACTOR 2-RELATED"/>
    <property type="match status" value="1"/>
</dbReference>
<dbReference type="GO" id="GO:0006281">
    <property type="term" value="P:DNA repair"/>
    <property type="evidence" value="ECO:0007669"/>
    <property type="project" value="TreeGrafter"/>
</dbReference>
<dbReference type="GO" id="GO:0008094">
    <property type="term" value="F:ATP-dependent activity, acting on DNA"/>
    <property type="evidence" value="ECO:0007669"/>
    <property type="project" value="TreeGrafter"/>
</dbReference>
<dbReference type="PROSITE" id="PS51192">
    <property type="entry name" value="HELICASE_ATP_BIND_1"/>
    <property type="match status" value="1"/>
</dbReference>
<keyword evidence="2" id="KW-0378">Hydrolase</keyword>
<evidence type="ECO:0000256" key="3">
    <source>
        <dbReference type="ARBA" id="ARBA00022840"/>
    </source>
</evidence>
<keyword evidence="7" id="KW-1185">Reference proteome</keyword>
<dbReference type="GeneID" id="35599153"/>
<dbReference type="PROSITE" id="PS51194">
    <property type="entry name" value="HELICASE_CTER"/>
    <property type="match status" value="1"/>
</dbReference>
<dbReference type="RefSeq" id="XP_023625018.1">
    <property type="nucleotide sequence ID" value="XM_023769250.1"/>
</dbReference>
<protein>
    <submittedName>
        <fullName evidence="6">Uncharacterized protein</fullName>
    </submittedName>
</protein>
<dbReference type="STRING" id="112498.A0A2D3UT73"/>
<evidence type="ECO:0000256" key="1">
    <source>
        <dbReference type="ARBA" id="ARBA00022741"/>
    </source>
</evidence>
<dbReference type="Pfam" id="PF00271">
    <property type="entry name" value="Helicase_C"/>
    <property type="match status" value="1"/>
</dbReference>
<dbReference type="OrthoDB" id="3648557at2759"/>
<feature type="domain" description="Helicase C-terminal" evidence="5">
    <location>
        <begin position="318"/>
        <end position="476"/>
    </location>
</feature>
<sequence>MLCISDIESVDVIVTTYHTLLAERKKHLSSPSLLYGVHWRRIILDEAHDIRDHRSATCEAICALEATCRWAITGTPIQNRILDLLSLFQFLRIQLSIQEPSLQAFVALLVKQYGQSDATLRLRRFLRCVMLRRSLSTITLPERRDNVRFLEFNSAEIEWYNQLKQRAWDSLALNPASGSRGCTMMTMFTHLRMVCNLGLLHQAHMVGESERSAGVWDAMSAQESFNYLVASGMAACKRCNLSTVSTGTDLTPPLLFPCGWLVCGSCQNGETCHCPDSGHQKHVAHSVSTLSSSRKGREVVKSIVGRTMPTKIKALLSDLKQHVDEEKCIVLSFWTSTLDVVEQALKERGTSCIRFDGTVEQKKRSKDLERFHSEPTIRVALLTISCGAVGLDLTAASRAYLMEPQWNPSVEQQALARVHRMGQTRPVTTIRYIMRNTVEDRVLQVQQEKRMLSELLLAESKQIPACSHEDMLKSML</sequence>
<proteinExistence type="predicted"/>
<dbReference type="InterPro" id="IPR027417">
    <property type="entry name" value="P-loop_NTPase"/>
</dbReference>
<evidence type="ECO:0000259" key="4">
    <source>
        <dbReference type="PROSITE" id="PS51192"/>
    </source>
</evidence>
<feature type="domain" description="Helicase ATP-binding" evidence="4">
    <location>
        <begin position="1"/>
        <end position="94"/>
    </location>
</feature>
<dbReference type="EMBL" id="FJUY01000005">
    <property type="protein sequence ID" value="CZT18128.1"/>
    <property type="molecule type" value="Genomic_DNA"/>
</dbReference>
<dbReference type="Gene3D" id="3.40.50.300">
    <property type="entry name" value="P-loop containing nucleotide triphosphate hydrolases"/>
    <property type="match status" value="1"/>
</dbReference>
<dbReference type="GO" id="GO:0005634">
    <property type="term" value="C:nucleus"/>
    <property type="evidence" value="ECO:0007669"/>
    <property type="project" value="TreeGrafter"/>
</dbReference>
<evidence type="ECO:0000313" key="7">
    <source>
        <dbReference type="Proteomes" id="UP000225277"/>
    </source>
</evidence>
<evidence type="ECO:0000256" key="2">
    <source>
        <dbReference type="ARBA" id="ARBA00022801"/>
    </source>
</evidence>
<name>A0A2D3UT73_9PEZI</name>
<dbReference type="InterPro" id="IPR049730">
    <property type="entry name" value="SNF2/RAD54-like_C"/>
</dbReference>
<dbReference type="SUPFAM" id="SSF52540">
    <property type="entry name" value="P-loop containing nucleoside triphosphate hydrolases"/>
    <property type="match status" value="1"/>
</dbReference>
<dbReference type="PANTHER" id="PTHR45626:SF22">
    <property type="entry name" value="DNA REPAIR PROTEIN RAD5"/>
    <property type="match status" value="1"/>
</dbReference>
<keyword evidence="1" id="KW-0547">Nucleotide-binding</keyword>
<dbReference type="GO" id="GO:0016787">
    <property type="term" value="F:hydrolase activity"/>
    <property type="evidence" value="ECO:0007669"/>
    <property type="project" value="UniProtKB-KW"/>
</dbReference>
<dbReference type="InterPro" id="IPR014001">
    <property type="entry name" value="Helicase_ATP-bd"/>
</dbReference>
<evidence type="ECO:0000313" key="6">
    <source>
        <dbReference type="EMBL" id="CZT18128.1"/>
    </source>
</evidence>
<dbReference type="CDD" id="cd18793">
    <property type="entry name" value="SF2_C_SNF"/>
    <property type="match status" value="1"/>
</dbReference>
<dbReference type="AlphaFoldDB" id="A0A2D3UT73"/>